<gene>
    <name evidence="3" type="primary">rimP</name>
    <name evidence="6" type="ORF">SAMN04487861_1219</name>
</gene>
<dbReference type="EMBL" id="FOQK01000021">
    <property type="protein sequence ID" value="SFI20270.1"/>
    <property type="molecule type" value="Genomic_DNA"/>
</dbReference>
<dbReference type="InterPro" id="IPR003728">
    <property type="entry name" value="Ribosome_maturation_RimP"/>
</dbReference>
<dbReference type="GO" id="GO:0006412">
    <property type="term" value="P:translation"/>
    <property type="evidence" value="ECO:0007669"/>
    <property type="project" value="TreeGrafter"/>
</dbReference>
<dbReference type="SUPFAM" id="SSF74942">
    <property type="entry name" value="YhbC-like, C-terminal domain"/>
    <property type="match status" value="1"/>
</dbReference>
<dbReference type="HAMAP" id="MF_01077">
    <property type="entry name" value="RimP"/>
    <property type="match status" value="1"/>
</dbReference>
<dbReference type="PANTHER" id="PTHR33867">
    <property type="entry name" value="RIBOSOME MATURATION FACTOR RIMP"/>
    <property type="match status" value="1"/>
</dbReference>
<dbReference type="Pfam" id="PF02576">
    <property type="entry name" value="RimP_N"/>
    <property type="match status" value="1"/>
</dbReference>
<evidence type="ECO:0000259" key="5">
    <source>
        <dbReference type="Pfam" id="PF17384"/>
    </source>
</evidence>
<dbReference type="GO" id="GO:0005829">
    <property type="term" value="C:cytosol"/>
    <property type="evidence" value="ECO:0007669"/>
    <property type="project" value="TreeGrafter"/>
</dbReference>
<evidence type="ECO:0000313" key="7">
    <source>
        <dbReference type="Proteomes" id="UP000183639"/>
    </source>
</evidence>
<organism evidence="6 7">
    <name type="scientific">Selenomonas ruminantium</name>
    <dbReference type="NCBI Taxonomy" id="971"/>
    <lineage>
        <taxon>Bacteria</taxon>
        <taxon>Bacillati</taxon>
        <taxon>Bacillota</taxon>
        <taxon>Negativicutes</taxon>
        <taxon>Selenomonadales</taxon>
        <taxon>Selenomonadaceae</taxon>
        <taxon>Selenomonas</taxon>
    </lineage>
</organism>
<dbReference type="PANTHER" id="PTHR33867:SF1">
    <property type="entry name" value="RIBOSOME MATURATION FACTOR RIMP"/>
    <property type="match status" value="1"/>
</dbReference>
<dbReference type="FunFam" id="3.30.300.70:FF:000001">
    <property type="entry name" value="Ribosome maturation factor RimP"/>
    <property type="match status" value="1"/>
</dbReference>
<keyword evidence="2 3" id="KW-0690">Ribosome biogenesis</keyword>
<proteinExistence type="inferred from homology"/>
<dbReference type="OrthoDB" id="9805006at2"/>
<feature type="domain" description="Ribosome maturation factor RimP N-terminal" evidence="4">
    <location>
        <begin position="23"/>
        <end position="86"/>
    </location>
</feature>
<evidence type="ECO:0000256" key="1">
    <source>
        <dbReference type="ARBA" id="ARBA00022490"/>
    </source>
</evidence>
<keyword evidence="1 3" id="KW-0963">Cytoplasm</keyword>
<dbReference type="GO" id="GO:0000028">
    <property type="term" value="P:ribosomal small subunit assembly"/>
    <property type="evidence" value="ECO:0007669"/>
    <property type="project" value="TreeGrafter"/>
</dbReference>
<dbReference type="Gene3D" id="3.30.300.70">
    <property type="entry name" value="RimP-like superfamily, N-terminal"/>
    <property type="match status" value="1"/>
</dbReference>
<dbReference type="AlphaFoldDB" id="A0A1I3G9W8"/>
<dbReference type="Gene3D" id="2.30.30.180">
    <property type="entry name" value="Ribosome maturation factor RimP, C-terminal domain"/>
    <property type="match status" value="1"/>
</dbReference>
<dbReference type="Pfam" id="PF17384">
    <property type="entry name" value="DUF150_C"/>
    <property type="match status" value="1"/>
</dbReference>
<reference evidence="6 7" key="1">
    <citation type="submission" date="2016-10" db="EMBL/GenBank/DDBJ databases">
        <authorList>
            <person name="de Groot N.N."/>
        </authorList>
    </citation>
    <scope>NUCLEOTIDE SEQUENCE [LARGE SCALE GENOMIC DNA]</scope>
    <source>
        <strain evidence="6 7">Z108</strain>
    </source>
</reference>
<evidence type="ECO:0000313" key="6">
    <source>
        <dbReference type="EMBL" id="SFI20270.1"/>
    </source>
</evidence>
<comment type="subcellular location">
    <subcellularLocation>
        <location evidence="3">Cytoplasm</location>
    </subcellularLocation>
</comment>
<sequence length="151" mass="17141">MAAKNIEAAVEEIVSELLAGQDVIELVDVEYVKEHTDWYLRVYIDKDGGIDIEDCQELSEKLEVQLDERNVIPDSYILEVSSPGIDRVLRKPRDYEREQGKKVDVTLYAPMDGKKEWTGVLTGFDGKAVTLDETTVIELSKAAQIRLHIDF</sequence>
<dbReference type="InterPro" id="IPR028998">
    <property type="entry name" value="RimP_C"/>
</dbReference>
<feature type="domain" description="Ribosome maturation factor RimP C-terminal" evidence="5">
    <location>
        <begin position="89"/>
        <end position="151"/>
    </location>
</feature>
<protein>
    <recommendedName>
        <fullName evidence="3">Ribosome maturation factor RimP</fullName>
    </recommendedName>
</protein>
<dbReference type="SUPFAM" id="SSF75420">
    <property type="entry name" value="YhbC-like, N-terminal domain"/>
    <property type="match status" value="1"/>
</dbReference>
<evidence type="ECO:0000256" key="3">
    <source>
        <dbReference type="HAMAP-Rule" id="MF_01077"/>
    </source>
</evidence>
<dbReference type="InterPro" id="IPR028989">
    <property type="entry name" value="RimP_N"/>
</dbReference>
<dbReference type="Proteomes" id="UP000183639">
    <property type="component" value="Unassembled WGS sequence"/>
</dbReference>
<evidence type="ECO:0000259" key="4">
    <source>
        <dbReference type="Pfam" id="PF02576"/>
    </source>
</evidence>
<dbReference type="InterPro" id="IPR035956">
    <property type="entry name" value="RimP_N_sf"/>
</dbReference>
<evidence type="ECO:0000256" key="2">
    <source>
        <dbReference type="ARBA" id="ARBA00022517"/>
    </source>
</evidence>
<accession>A0A1I3G9W8</accession>
<comment type="similarity">
    <text evidence="3">Belongs to the RimP family.</text>
</comment>
<dbReference type="CDD" id="cd01734">
    <property type="entry name" value="YlxS_C"/>
    <property type="match status" value="1"/>
</dbReference>
<dbReference type="InterPro" id="IPR036847">
    <property type="entry name" value="RimP_C_sf"/>
</dbReference>
<comment type="function">
    <text evidence="3">Required for maturation of 30S ribosomal subunits.</text>
</comment>
<name>A0A1I3G9W8_SELRU</name>
<dbReference type="RefSeq" id="WP_075444853.1">
    <property type="nucleotide sequence ID" value="NZ_FOQK01000021.1"/>
</dbReference>